<protein>
    <submittedName>
        <fullName evidence="1">Uncharacterized protein</fullName>
    </submittedName>
</protein>
<proteinExistence type="predicted"/>
<gene>
    <name evidence="1" type="ORF">FANTH_8834</name>
</gene>
<keyword evidence="2" id="KW-1185">Reference proteome</keyword>
<accession>A0A8H4Z8M6</accession>
<dbReference type="Proteomes" id="UP000573603">
    <property type="component" value="Unassembled WGS sequence"/>
</dbReference>
<reference evidence="1 2" key="1">
    <citation type="journal article" date="2020" name="BMC Genomics">
        <title>Correction to: Identification and distribution of gene clusters required for synthesis of sphingolipid metabolism inhibitors in diverse species of the filamentous fungus Fusarium.</title>
        <authorList>
            <person name="Kim H.S."/>
            <person name="Lohmar J.M."/>
            <person name="Busman M."/>
            <person name="Brown D.W."/>
            <person name="Naumann T.A."/>
            <person name="Divon H.H."/>
            <person name="Lysoe E."/>
            <person name="Uhlig S."/>
            <person name="Proctor R.H."/>
        </authorList>
    </citation>
    <scope>NUCLEOTIDE SEQUENCE [LARGE SCALE GENOMIC DNA]</scope>
    <source>
        <strain evidence="1 2">NRRL 25214</strain>
    </source>
</reference>
<organism evidence="1 2">
    <name type="scientific">Fusarium anthophilum</name>
    <dbReference type="NCBI Taxonomy" id="48485"/>
    <lineage>
        <taxon>Eukaryota</taxon>
        <taxon>Fungi</taxon>
        <taxon>Dikarya</taxon>
        <taxon>Ascomycota</taxon>
        <taxon>Pezizomycotina</taxon>
        <taxon>Sordariomycetes</taxon>
        <taxon>Hypocreomycetidae</taxon>
        <taxon>Hypocreales</taxon>
        <taxon>Nectriaceae</taxon>
        <taxon>Fusarium</taxon>
        <taxon>Fusarium fujikuroi species complex</taxon>
    </lineage>
</organism>
<name>A0A8H4Z8M6_9HYPO</name>
<dbReference type="AlphaFoldDB" id="A0A8H4Z8M6"/>
<dbReference type="EMBL" id="JABEVY010000214">
    <property type="protein sequence ID" value="KAF5242202.1"/>
    <property type="molecule type" value="Genomic_DNA"/>
</dbReference>
<evidence type="ECO:0000313" key="1">
    <source>
        <dbReference type="EMBL" id="KAF5242202.1"/>
    </source>
</evidence>
<sequence>MIDTRDFPEKTFLRDFDALEWLGEKLDPELRELYDKRKRQFYFGEYLTQGRVDIEGKCVEMTMQQLVGGGLFTVICPGLNEPNNNWVEWAKPVCELRVGIGESHVVDQKQIRSAIFVAKDCVGDRFLVPFALMLLGLRSQRKDDEKIANAFRAMFTNEELNLGEIKYDVEAKRVLDGGTSVMEELKRFQELMEMINTSSNDAAEKERLEEGIAAISDSFVRLSATESSNVIFSSRRRRVVKKP</sequence>
<comment type="caution">
    <text evidence="1">The sequence shown here is derived from an EMBL/GenBank/DDBJ whole genome shotgun (WGS) entry which is preliminary data.</text>
</comment>
<evidence type="ECO:0000313" key="2">
    <source>
        <dbReference type="Proteomes" id="UP000573603"/>
    </source>
</evidence>